<dbReference type="PROSITE" id="PS50110">
    <property type="entry name" value="RESPONSE_REGULATORY"/>
    <property type="match status" value="1"/>
</dbReference>
<keyword evidence="7" id="KW-0547">Nucleotide-binding</keyword>
<dbReference type="InterPro" id="IPR005467">
    <property type="entry name" value="His_kinase_dom"/>
</dbReference>
<dbReference type="Proteomes" id="UP000501128">
    <property type="component" value="Chromosome"/>
</dbReference>
<keyword evidence="5 13" id="KW-0597">Phosphoprotein</keyword>
<dbReference type="SMART" id="SM00448">
    <property type="entry name" value="REC"/>
    <property type="match status" value="1"/>
</dbReference>
<evidence type="ECO:0000313" key="19">
    <source>
        <dbReference type="Proteomes" id="UP000501128"/>
    </source>
</evidence>
<keyword evidence="11 14" id="KW-0472">Membrane</keyword>
<evidence type="ECO:0000259" key="15">
    <source>
        <dbReference type="PROSITE" id="PS50109"/>
    </source>
</evidence>
<dbReference type="FunFam" id="3.30.565.10:FF:000010">
    <property type="entry name" value="Sensor histidine kinase RcsC"/>
    <property type="match status" value="1"/>
</dbReference>
<dbReference type="InterPro" id="IPR011623">
    <property type="entry name" value="7TMR_DISM_rcpt_extracell_dom1"/>
</dbReference>
<dbReference type="Pfam" id="PF00072">
    <property type="entry name" value="Response_reg"/>
    <property type="match status" value="1"/>
</dbReference>
<keyword evidence="8" id="KW-0067">ATP-binding</keyword>
<evidence type="ECO:0000259" key="17">
    <source>
        <dbReference type="PROSITE" id="PS50894"/>
    </source>
</evidence>
<feature type="transmembrane region" description="Helical" evidence="14">
    <location>
        <begin position="268"/>
        <end position="291"/>
    </location>
</feature>
<dbReference type="Pfam" id="PF07695">
    <property type="entry name" value="7TMR-DISM_7TM"/>
    <property type="match status" value="1"/>
</dbReference>
<feature type="transmembrane region" description="Helical" evidence="14">
    <location>
        <begin position="297"/>
        <end position="316"/>
    </location>
</feature>
<keyword evidence="6 14" id="KW-0812">Transmembrane</keyword>
<dbReference type="InterPro" id="IPR036641">
    <property type="entry name" value="HPT_dom_sf"/>
</dbReference>
<keyword evidence="19" id="KW-1185">Reference proteome</keyword>
<dbReference type="Gene3D" id="3.40.50.2300">
    <property type="match status" value="1"/>
</dbReference>
<dbReference type="Gene3D" id="1.20.120.160">
    <property type="entry name" value="HPT domain"/>
    <property type="match status" value="1"/>
</dbReference>
<keyword evidence="9 14" id="KW-1133">Transmembrane helix</keyword>
<comment type="subcellular location">
    <subcellularLocation>
        <location evidence="2">Cell membrane</location>
        <topology evidence="2">Multi-pass membrane protein</topology>
    </subcellularLocation>
</comment>
<dbReference type="Gene3D" id="1.10.287.130">
    <property type="match status" value="1"/>
</dbReference>
<keyword evidence="4" id="KW-1003">Cell membrane</keyword>
<evidence type="ECO:0000259" key="16">
    <source>
        <dbReference type="PROSITE" id="PS50110"/>
    </source>
</evidence>
<dbReference type="Pfam" id="PF00512">
    <property type="entry name" value="HisKA"/>
    <property type="match status" value="1"/>
</dbReference>
<feature type="transmembrane region" description="Helical" evidence="14">
    <location>
        <begin position="204"/>
        <end position="224"/>
    </location>
</feature>
<gene>
    <name evidence="18" type="ORF">HH216_01315</name>
</gene>
<name>A0A7L5DN82_9BACT</name>
<dbReference type="SUPFAM" id="SSF52172">
    <property type="entry name" value="CheY-like"/>
    <property type="match status" value="1"/>
</dbReference>
<evidence type="ECO:0000256" key="4">
    <source>
        <dbReference type="ARBA" id="ARBA00022475"/>
    </source>
</evidence>
<dbReference type="CDD" id="cd16922">
    <property type="entry name" value="HATPase_EvgS-ArcB-TorS-like"/>
    <property type="match status" value="1"/>
</dbReference>
<evidence type="ECO:0000256" key="6">
    <source>
        <dbReference type="ARBA" id="ARBA00022692"/>
    </source>
</evidence>
<dbReference type="EC" id="2.7.13.3" evidence="3"/>
<dbReference type="SUPFAM" id="SSF55874">
    <property type="entry name" value="ATPase domain of HSP90 chaperone/DNA topoisomerase II/histidine kinase"/>
    <property type="match status" value="1"/>
</dbReference>
<evidence type="ECO:0000256" key="2">
    <source>
        <dbReference type="ARBA" id="ARBA00004651"/>
    </source>
</evidence>
<dbReference type="PANTHER" id="PTHR45339:SF1">
    <property type="entry name" value="HYBRID SIGNAL TRANSDUCTION HISTIDINE KINASE J"/>
    <property type="match status" value="1"/>
</dbReference>
<dbReference type="CDD" id="cd00082">
    <property type="entry name" value="HisKA"/>
    <property type="match status" value="1"/>
</dbReference>
<feature type="transmembrane region" description="Helical" evidence="14">
    <location>
        <begin position="244"/>
        <end position="261"/>
    </location>
</feature>
<dbReference type="SMART" id="SM00387">
    <property type="entry name" value="HATPase_c"/>
    <property type="match status" value="1"/>
</dbReference>
<dbReference type="KEGG" id="srho:HH216_01315"/>
<dbReference type="Pfam" id="PF01627">
    <property type="entry name" value="Hpt"/>
    <property type="match status" value="1"/>
</dbReference>
<dbReference type="Pfam" id="PF02518">
    <property type="entry name" value="HATPase_c"/>
    <property type="match status" value="1"/>
</dbReference>
<feature type="domain" description="HPt" evidence="17">
    <location>
        <begin position="787"/>
        <end position="884"/>
    </location>
</feature>
<evidence type="ECO:0000313" key="18">
    <source>
        <dbReference type="EMBL" id="QJD77210.1"/>
    </source>
</evidence>
<dbReference type="SUPFAM" id="SSF47226">
    <property type="entry name" value="Histidine-containing phosphotransfer domain, HPT domain"/>
    <property type="match status" value="1"/>
</dbReference>
<feature type="modified residue" description="4-aspartylphosphate" evidence="13">
    <location>
        <position position="685"/>
    </location>
</feature>
<feature type="domain" description="Response regulatory" evidence="16">
    <location>
        <begin position="636"/>
        <end position="751"/>
    </location>
</feature>
<feature type="domain" description="Histidine kinase" evidence="15">
    <location>
        <begin position="392"/>
        <end position="613"/>
    </location>
</feature>
<protein>
    <recommendedName>
        <fullName evidence="3">histidine kinase</fullName>
        <ecNumber evidence="3">2.7.13.3</ecNumber>
    </recommendedName>
</protein>
<evidence type="ECO:0000256" key="7">
    <source>
        <dbReference type="ARBA" id="ARBA00022741"/>
    </source>
</evidence>
<dbReference type="InterPro" id="IPR004358">
    <property type="entry name" value="Sig_transdc_His_kin-like_C"/>
</dbReference>
<evidence type="ECO:0000256" key="1">
    <source>
        <dbReference type="ARBA" id="ARBA00000085"/>
    </source>
</evidence>
<dbReference type="InterPro" id="IPR036890">
    <property type="entry name" value="HATPase_C_sf"/>
</dbReference>
<evidence type="ECO:0000256" key="5">
    <source>
        <dbReference type="ARBA" id="ARBA00022553"/>
    </source>
</evidence>
<evidence type="ECO:0000256" key="12">
    <source>
        <dbReference type="PROSITE-ProRule" id="PRU00110"/>
    </source>
</evidence>
<dbReference type="InterPro" id="IPR001789">
    <property type="entry name" value="Sig_transdc_resp-reg_receiver"/>
</dbReference>
<evidence type="ECO:0000256" key="3">
    <source>
        <dbReference type="ARBA" id="ARBA00012438"/>
    </source>
</evidence>
<dbReference type="PANTHER" id="PTHR45339">
    <property type="entry name" value="HYBRID SIGNAL TRANSDUCTION HISTIDINE KINASE J"/>
    <property type="match status" value="1"/>
</dbReference>
<evidence type="ECO:0000256" key="11">
    <source>
        <dbReference type="ARBA" id="ARBA00023136"/>
    </source>
</evidence>
<dbReference type="GO" id="GO:0000155">
    <property type="term" value="F:phosphorelay sensor kinase activity"/>
    <property type="evidence" value="ECO:0007669"/>
    <property type="project" value="InterPro"/>
</dbReference>
<dbReference type="CDD" id="cd17546">
    <property type="entry name" value="REC_hyHK_CKI1_RcsC-like"/>
    <property type="match status" value="1"/>
</dbReference>
<dbReference type="InterPro" id="IPR036097">
    <property type="entry name" value="HisK_dim/P_sf"/>
</dbReference>
<evidence type="ECO:0000256" key="8">
    <source>
        <dbReference type="ARBA" id="ARBA00022840"/>
    </source>
</evidence>
<comment type="catalytic activity">
    <reaction evidence="1">
        <text>ATP + protein L-histidine = ADP + protein N-phospho-L-histidine.</text>
        <dbReference type="EC" id="2.7.13.3"/>
    </reaction>
</comment>
<dbReference type="Gene3D" id="2.60.120.260">
    <property type="entry name" value="Galactose-binding domain-like"/>
    <property type="match status" value="1"/>
</dbReference>
<organism evidence="18 19">
    <name type="scientific">Spirosoma rhododendri</name>
    <dbReference type="NCBI Taxonomy" id="2728024"/>
    <lineage>
        <taxon>Bacteria</taxon>
        <taxon>Pseudomonadati</taxon>
        <taxon>Bacteroidota</taxon>
        <taxon>Cytophagia</taxon>
        <taxon>Cytophagales</taxon>
        <taxon>Cytophagaceae</taxon>
        <taxon>Spirosoma</taxon>
    </lineage>
</organism>
<dbReference type="AlphaFoldDB" id="A0A7L5DN82"/>
<evidence type="ECO:0000256" key="10">
    <source>
        <dbReference type="ARBA" id="ARBA00023012"/>
    </source>
</evidence>
<dbReference type="SUPFAM" id="SSF47384">
    <property type="entry name" value="Homodimeric domain of signal transducing histidine kinase"/>
    <property type="match status" value="1"/>
</dbReference>
<dbReference type="InterPro" id="IPR011006">
    <property type="entry name" value="CheY-like_superfamily"/>
</dbReference>
<dbReference type="GO" id="GO:0005886">
    <property type="term" value="C:plasma membrane"/>
    <property type="evidence" value="ECO:0007669"/>
    <property type="project" value="UniProtKB-SubCell"/>
</dbReference>
<dbReference type="InterPro" id="IPR003594">
    <property type="entry name" value="HATPase_dom"/>
</dbReference>
<feature type="transmembrane region" description="Helical" evidence="14">
    <location>
        <begin position="174"/>
        <end position="197"/>
    </location>
</feature>
<sequence>MAAATPTAQRGVLDLRGIDVDRRKIILDGQWKWYWHQLRTPGQPESSFEYIAFPKLWSASEWRGKPVSSQGYATYALTVLLPPHEERMGLELGTQYTAYKLFVNGEEITEDGQPGTTPATTTPYWSTQLVMLPEADTLQILFQIANFDHSKGGPNEAPRLGGVNALRGQRYTALALDILLTGCLFMSGLFFLGLFSFNRYDRSMLYFGLFCLLYNYRVIGVDTYALHVLFPNIPWLVTTRLEYGSLYLSIAAFGLYTQALYPKDTHKWFVRAVYGLCLLFTATLALPSLVFTRFMPFFLVLSVLCIAYVVYVYWLAARRARPGATYSLMSTVVLMVVFSMLLGNYLHVLNAPRLLLTAGYMTFFFFQSLVLSYRFGFIINEARRTEKQFLANMSHEIRTPLNAILGFSSMLETTPLDKEQQEAVGFIRSAGRNLLTIVNDILDISKIEAGMLSLELIPFSLSGLVDSLRTMMNPVACEKGLQLIVETDPMLPNVVQGDPTRLTQILLNLLSNAIKFTKQGRVTVTMQLASETDDTIQVRIVVQDTGIGIDSDALQHIFERFRQASDFTTRYYGGTGLGLNIVRSLIEMQGGWIKADSKPGEGSRFTLEIPYQKTDEKVASADWSEAVQLADAEPLTILIAEDNMMNQKLAVQVLKRLGHVGVVAENGQRAIELLQQQPFDLVLMDIQMPVLDGYTTTQHIRSVLHSQVPIIAMTAHALASERERCLQAGMNDFLPKPFQINELQRIIRKYAPSSVQSAPVITQPMAIAHNQPTNFSFDYLVQSLDDDLPFAIELLDLFLMQTPGEIDQIRQALAQGDVSTIKYVLHAQKGPIQTLGLTKTVAENKAIEAILTSDKPTIDQALVEQYLCTLEAELAVIKTSVAEKRNHIVTE</sequence>
<dbReference type="InterPro" id="IPR003661">
    <property type="entry name" value="HisK_dim/P_dom"/>
</dbReference>
<keyword evidence="10" id="KW-0902">Two-component regulatory system</keyword>
<dbReference type="Gene3D" id="3.30.565.10">
    <property type="entry name" value="Histidine kinase-like ATPase, C-terminal domain"/>
    <property type="match status" value="1"/>
</dbReference>
<evidence type="ECO:0000256" key="9">
    <source>
        <dbReference type="ARBA" id="ARBA00022989"/>
    </source>
</evidence>
<dbReference type="EMBL" id="CP051677">
    <property type="protein sequence ID" value="QJD77210.1"/>
    <property type="molecule type" value="Genomic_DNA"/>
</dbReference>
<dbReference type="RefSeq" id="WP_169549153.1">
    <property type="nucleotide sequence ID" value="NZ_CP051677.1"/>
</dbReference>
<dbReference type="GO" id="GO:0005524">
    <property type="term" value="F:ATP binding"/>
    <property type="evidence" value="ECO:0007669"/>
    <property type="project" value="UniProtKB-KW"/>
</dbReference>
<dbReference type="SMART" id="SM00388">
    <property type="entry name" value="HisKA"/>
    <property type="match status" value="1"/>
</dbReference>
<feature type="transmembrane region" description="Helical" evidence="14">
    <location>
        <begin position="354"/>
        <end position="377"/>
    </location>
</feature>
<feature type="modified residue" description="Phosphohistidine" evidence="12">
    <location>
        <position position="826"/>
    </location>
</feature>
<dbReference type="PRINTS" id="PR00344">
    <property type="entry name" value="BCTRLSENSOR"/>
</dbReference>
<accession>A0A7L5DN82</accession>
<reference evidence="18 19" key="1">
    <citation type="submission" date="2020-04" db="EMBL/GenBank/DDBJ databases">
        <title>Genome sequencing of novel species.</title>
        <authorList>
            <person name="Heo J."/>
            <person name="Kim S.-J."/>
            <person name="Kim J.-S."/>
            <person name="Hong S.-B."/>
            <person name="Kwon S.-W."/>
        </authorList>
    </citation>
    <scope>NUCLEOTIDE SEQUENCE [LARGE SCALE GENOMIC DNA]</scope>
    <source>
        <strain evidence="18 19">CJU-R4</strain>
    </source>
</reference>
<dbReference type="InterPro" id="IPR008979">
    <property type="entry name" value="Galactose-bd-like_sf"/>
</dbReference>
<dbReference type="InterPro" id="IPR008207">
    <property type="entry name" value="Sig_transdc_His_kin_Hpt_dom"/>
</dbReference>
<feature type="transmembrane region" description="Helical" evidence="14">
    <location>
        <begin position="328"/>
        <end position="348"/>
    </location>
</feature>
<dbReference type="PROSITE" id="PS50109">
    <property type="entry name" value="HIS_KIN"/>
    <property type="match status" value="1"/>
</dbReference>
<dbReference type="SUPFAM" id="SSF49785">
    <property type="entry name" value="Galactose-binding domain-like"/>
    <property type="match status" value="1"/>
</dbReference>
<evidence type="ECO:0000256" key="13">
    <source>
        <dbReference type="PROSITE-ProRule" id="PRU00169"/>
    </source>
</evidence>
<evidence type="ECO:0000256" key="14">
    <source>
        <dbReference type="SAM" id="Phobius"/>
    </source>
</evidence>
<proteinExistence type="predicted"/>
<dbReference type="PROSITE" id="PS50894">
    <property type="entry name" value="HPT"/>
    <property type="match status" value="1"/>
</dbReference>